<evidence type="ECO:0000313" key="2">
    <source>
        <dbReference type="EMBL" id="KAG8380527.1"/>
    </source>
</evidence>
<dbReference type="Proteomes" id="UP000826271">
    <property type="component" value="Unassembled WGS sequence"/>
</dbReference>
<accession>A0AAV6XJF7</accession>
<gene>
    <name evidence="2" type="ORF">BUALT_Bualt06G0024900</name>
</gene>
<organism evidence="2 3">
    <name type="scientific">Buddleja alternifolia</name>
    <dbReference type="NCBI Taxonomy" id="168488"/>
    <lineage>
        <taxon>Eukaryota</taxon>
        <taxon>Viridiplantae</taxon>
        <taxon>Streptophyta</taxon>
        <taxon>Embryophyta</taxon>
        <taxon>Tracheophyta</taxon>
        <taxon>Spermatophyta</taxon>
        <taxon>Magnoliopsida</taxon>
        <taxon>eudicotyledons</taxon>
        <taxon>Gunneridae</taxon>
        <taxon>Pentapetalae</taxon>
        <taxon>asterids</taxon>
        <taxon>lamiids</taxon>
        <taxon>Lamiales</taxon>
        <taxon>Scrophulariaceae</taxon>
        <taxon>Buddlejeae</taxon>
        <taxon>Buddleja</taxon>
    </lineage>
</organism>
<sequence>MGEGQVVLDATGKTSQVPMSRRKQNLDKDTKSTNGVHNGVESILASIPFAIKPSGKTTKSTNPRRNQTKSKSGGTQANNLKLVDEDDEFLNEECLLGFHLDVFQHQRLVLPCFHNCNRAKFHRSLGQLLENLLHSILETLSIIVQGRD</sequence>
<dbReference type="EMBL" id="WHWC01000006">
    <property type="protein sequence ID" value="KAG8380527.1"/>
    <property type="molecule type" value="Genomic_DNA"/>
</dbReference>
<protein>
    <submittedName>
        <fullName evidence="2">Uncharacterized protein</fullName>
    </submittedName>
</protein>
<feature type="compositionally biased region" description="Polar residues" evidence="1">
    <location>
        <begin position="55"/>
        <end position="79"/>
    </location>
</feature>
<reference evidence="2" key="1">
    <citation type="submission" date="2019-10" db="EMBL/GenBank/DDBJ databases">
        <authorList>
            <person name="Zhang R."/>
            <person name="Pan Y."/>
            <person name="Wang J."/>
            <person name="Ma R."/>
            <person name="Yu S."/>
        </authorList>
    </citation>
    <scope>NUCLEOTIDE SEQUENCE</scope>
    <source>
        <strain evidence="2">LA-IB0</strain>
        <tissue evidence="2">Leaf</tissue>
    </source>
</reference>
<evidence type="ECO:0000256" key="1">
    <source>
        <dbReference type="SAM" id="MobiDB-lite"/>
    </source>
</evidence>
<keyword evidence="3" id="KW-1185">Reference proteome</keyword>
<dbReference type="AlphaFoldDB" id="A0AAV6XJF7"/>
<evidence type="ECO:0000313" key="3">
    <source>
        <dbReference type="Proteomes" id="UP000826271"/>
    </source>
</evidence>
<proteinExistence type="predicted"/>
<feature type="region of interest" description="Disordered" evidence="1">
    <location>
        <begin position="1"/>
        <end position="37"/>
    </location>
</feature>
<feature type="region of interest" description="Disordered" evidence="1">
    <location>
        <begin position="51"/>
        <end position="79"/>
    </location>
</feature>
<name>A0AAV6XJF7_9LAMI</name>
<comment type="caution">
    <text evidence="2">The sequence shown here is derived from an EMBL/GenBank/DDBJ whole genome shotgun (WGS) entry which is preliminary data.</text>
</comment>